<feature type="transmembrane region" description="Helical" evidence="5">
    <location>
        <begin position="167"/>
        <end position="187"/>
    </location>
</feature>
<dbReference type="AlphaFoldDB" id="K8DXY1"/>
<dbReference type="InterPro" id="IPR002781">
    <property type="entry name" value="TM_pro_TauE-like"/>
</dbReference>
<dbReference type="Proteomes" id="UP000009315">
    <property type="component" value="Unassembled WGS sequence"/>
</dbReference>
<evidence type="ECO:0000256" key="2">
    <source>
        <dbReference type="ARBA" id="ARBA00022692"/>
    </source>
</evidence>
<feature type="transmembrane region" description="Helical" evidence="5">
    <location>
        <begin position="62"/>
        <end position="86"/>
    </location>
</feature>
<dbReference type="eggNOG" id="COG0730">
    <property type="taxonomic scope" value="Bacteria"/>
</dbReference>
<gene>
    <name evidence="6" type="ORF">DESHY_110424</name>
</gene>
<accession>K8DXY1</accession>
<comment type="caution">
    <text evidence="6">The sequence shown here is derived from an EMBL/GenBank/DDBJ whole genome shotgun (WGS) entry which is preliminary data.</text>
</comment>
<proteinExistence type="inferred from homology"/>
<evidence type="ECO:0000256" key="1">
    <source>
        <dbReference type="ARBA" id="ARBA00004141"/>
    </source>
</evidence>
<organism evidence="6 7">
    <name type="scientific">Desulforamulus hydrothermalis Lam5 = DSM 18033</name>
    <dbReference type="NCBI Taxonomy" id="1121428"/>
    <lineage>
        <taxon>Bacteria</taxon>
        <taxon>Bacillati</taxon>
        <taxon>Bacillota</taxon>
        <taxon>Clostridia</taxon>
        <taxon>Eubacteriales</taxon>
        <taxon>Peptococcaceae</taxon>
        <taxon>Desulforamulus</taxon>
    </lineage>
</organism>
<feature type="transmembrane region" description="Helical" evidence="5">
    <location>
        <begin position="244"/>
        <end position="266"/>
    </location>
</feature>
<protein>
    <recommendedName>
        <fullName evidence="5">Probable membrane transporter protein</fullName>
    </recommendedName>
</protein>
<keyword evidence="3 5" id="KW-1133">Transmembrane helix</keyword>
<keyword evidence="2 5" id="KW-0812">Transmembrane</keyword>
<dbReference type="EMBL" id="CAOS01000003">
    <property type="protein sequence ID" value="CCO07480.1"/>
    <property type="molecule type" value="Genomic_DNA"/>
</dbReference>
<feature type="transmembrane region" description="Helical" evidence="5">
    <location>
        <begin position="137"/>
        <end position="155"/>
    </location>
</feature>
<reference evidence="6 7" key="1">
    <citation type="journal article" date="2013" name="Genome Announc.">
        <title>Genome Sequence of the Sulfate-Reducing Bacterium Desulfotomaculum hydrothermale Lam5(T).</title>
        <authorList>
            <person name="Amin O."/>
            <person name="Fardeau M.L."/>
            <person name="Valette O."/>
            <person name="Hirschler-Rea A."/>
            <person name="Barbe V."/>
            <person name="Medigue C."/>
            <person name="Vacherie B."/>
            <person name="Ollivier B."/>
            <person name="Bertin P.N."/>
            <person name="Dolla A."/>
        </authorList>
    </citation>
    <scope>NUCLEOTIDE SEQUENCE [LARGE SCALE GENOMIC DNA]</scope>
    <source>
        <strain evidence="7">Lam5 / DSM 18033</strain>
    </source>
</reference>
<name>K8DXY1_9FIRM</name>
<keyword evidence="7" id="KW-1185">Reference proteome</keyword>
<keyword evidence="5" id="KW-1003">Cell membrane</keyword>
<keyword evidence="4 5" id="KW-0472">Membrane</keyword>
<evidence type="ECO:0000313" key="7">
    <source>
        <dbReference type="Proteomes" id="UP000009315"/>
    </source>
</evidence>
<dbReference type="Pfam" id="PF01925">
    <property type="entry name" value="TauE"/>
    <property type="match status" value="1"/>
</dbReference>
<feature type="transmembrane region" description="Helical" evidence="5">
    <location>
        <begin position="324"/>
        <end position="341"/>
    </location>
</feature>
<evidence type="ECO:0000256" key="5">
    <source>
        <dbReference type="RuleBase" id="RU363041"/>
    </source>
</evidence>
<feature type="transmembrane region" description="Helical" evidence="5">
    <location>
        <begin position="217"/>
        <end position="238"/>
    </location>
</feature>
<feature type="transmembrane region" description="Helical" evidence="5">
    <location>
        <begin position="92"/>
        <end position="125"/>
    </location>
</feature>
<evidence type="ECO:0000313" key="6">
    <source>
        <dbReference type="EMBL" id="CCO07480.1"/>
    </source>
</evidence>
<dbReference type="STRING" id="1121428.DESHY_110424"/>
<dbReference type="GO" id="GO:0005886">
    <property type="term" value="C:plasma membrane"/>
    <property type="evidence" value="ECO:0007669"/>
    <property type="project" value="UniProtKB-SubCell"/>
</dbReference>
<comment type="subcellular location">
    <subcellularLocation>
        <location evidence="5">Cell membrane</location>
        <topology evidence="5">Multi-pass membrane protein</topology>
    </subcellularLocation>
    <subcellularLocation>
        <location evidence="1">Membrane</location>
        <topology evidence="1">Multi-pass membrane protein</topology>
    </subcellularLocation>
</comment>
<comment type="similarity">
    <text evidence="5">Belongs to the 4-toluene sulfonate uptake permease (TSUP) (TC 2.A.102) family.</text>
</comment>
<evidence type="ECO:0000256" key="4">
    <source>
        <dbReference type="ARBA" id="ARBA00023136"/>
    </source>
</evidence>
<sequence>MDLNGTLGPFFCIDPVNIADYLRIHLLCQRRQAPFHIRQFSLAVGTKFALLKGRKEKNLGDCYMESIIFAGAVTFLLMGMMVGVLFPVLGNMSFLIVVPSLLSVAGLPPAAAVPVGLTHLAALLVPPAVNHWQAGNVDVKLLLLFSLGLLPGLLISEPLCRLMDNSGWWVAVIMGVYLMLLAGAVIHRIRPLPLLPRPNNRWRKMLVNFLHRLPGRVFLPTSMMAVPLLFPVILGVLFAVVGKIWGPAAVLLVCPCLIVCLNMPVITAAGNAMAANFIGLLAVSLGSGFLSLPINIQILLWLFLGSSLTVLILSVFWQRKLYPVPVAVILVLITSVTLWILTAGQSGLHILIQHGSFLSNQFGWFGGVQG</sequence>
<evidence type="ECO:0000256" key="3">
    <source>
        <dbReference type="ARBA" id="ARBA00022989"/>
    </source>
</evidence>
<feature type="transmembrane region" description="Helical" evidence="5">
    <location>
        <begin position="298"/>
        <end position="317"/>
    </location>
</feature>